<dbReference type="PROSITE" id="PS51352">
    <property type="entry name" value="THIOREDOXIN_2"/>
    <property type="match status" value="1"/>
</dbReference>
<evidence type="ECO:0000256" key="5">
    <source>
        <dbReference type="SAM" id="SignalP"/>
    </source>
</evidence>
<dbReference type="PANTHER" id="PTHR42852:SF6">
    <property type="entry name" value="THIOL:DISULFIDE INTERCHANGE PROTEIN DSBE"/>
    <property type="match status" value="1"/>
</dbReference>
<evidence type="ECO:0000256" key="2">
    <source>
        <dbReference type="ARBA" id="ARBA00022748"/>
    </source>
</evidence>
<evidence type="ECO:0000313" key="7">
    <source>
        <dbReference type="EMBL" id="SFH43194.1"/>
    </source>
</evidence>
<dbReference type="OrthoDB" id="750178at2"/>
<protein>
    <submittedName>
        <fullName evidence="7">Peroxiredoxin</fullName>
    </submittedName>
</protein>
<dbReference type="GO" id="GO:0017004">
    <property type="term" value="P:cytochrome complex assembly"/>
    <property type="evidence" value="ECO:0007669"/>
    <property type="project" value="UniProtKB-KW"/>
</dbReference>
<dbReference type="GO" id="GO:0016209">
    <property type="term" value="F:antioxidant activity"/>
    <property type="evidence" value="ECO:0007669"/>
    <property type="project" value="InterPro"/>
</dbReference>
<keyword evidence="4" id="KW-0676">Redox-active center</keyword>
<dbReference type="AlphaFoldDB" id="A0A1I2ZZI2"/>
<keyword evidence="2" id="KW-0201">Cytochrome c-type biogenesis</keyword>
<keyword evidence="8" id="KW-1185">Reference proteome</keyword>
<dbReference type="GO" id="GO:0016491">
    <property type="term" value="F:oxidoreductase activity"/>
    <property type="evidence" value="ECO:0007669"/>
    <property type="project" value="InterPro"/>
</dbReference>
<dbReference type="InterPro" id="IPR013766">
    <property type="entry name" value="Thioredoxin_domain"/>
</dbReference>
<evidence type="ECO:0000313" key="8">
    <source>
        <dbReference type="Proteomes" id="UP000199666"/>
    </source>
</evidence>
<dbReference type="Pfam" id="PF00578">
    <property type="entry name" value="AhpC-TSA"/>
    <property type="match status" value="1"/>
</dbReference>
<keyword evidence="5" id="KW-0732">Signal</keyword>
<evidence type="ECO:0000256" key="1">
    <source>
        <dbReference type="ARBA" id="ARBA00004196"/>
    </source>
</evidence>
<evidence type="ECO:0000256" key="3">
    <source>
        <dbReference type="ARBA" id="ARBA00023157"/>
    </source>
</evidence>
<proteinExistence type="predicted"/>
<dbReference type="Gene3D" id="3.40.30.10">
    <property type="entry name" value="Glutaredoxin"/>
    <property type="match status" value="1"/>
</dbReference>
<evidence type="ECO:0000259" key="6">
    <source>
        <dbReference type="PROSITE" id="PS51352"/>
    </source>
</evidence>
<dbReference type="Proteomes" id="UP000199666">
    <property type="component" value="Unassembled WGS sequence"/>
</dbReference>
<feature type="domain" description="Thioredoxin" evidence="6">
    <location>
        <begin position="231"/>
        <end position="376"/>
    </location>
</feature>
<dbReference type="InterPro" id="IPR025380">
    <property type="entry name" value="DUF4369"/>
</dbReference>
<dbReference type="InterPro" id="IPR050553">
    <property type="entry name" value="Thioredoxin_ResA/DsbE_sf"/>
</dbReference>
<feature type="signal peptide" evidence="5">
    <location>
        <begin position="1"/>
        <end position="24"/>
    </location>
</feature>
<dbReference type="InterPro" id="IPR000866">
    <property type="entry name" value="AhpC/TSA"/>
</dbReference>
<organism evidence="7 8">
    <name type="scientific">Pedobacter insulae</name>
    <dbReference type="NCBI Taxonomy" id="414048"/>
    <lineage>
        <taxon>Bacteria</taxon>
        <taxon>Pseudomonadati</taxon>
        <taxon>Bacteroidota</taxon>
        <taxon>Sphingobacteriia</taxon>
        <taxon>Sphingobacteriales</taxon>
        <taxon>Sphingobacteriaceae</taxon>
        <taxon>Pedobacter</taxon>
    </lineage>
</organism>
<dbReference type="PANTHER" id="PTHR42852">
    <property type="entry name" value="THIOL:DISULFIDE INTERCHANGE PROTEIN DSBE"/>
    <property type="match status" value="1"/>
</dbReference>
<gene>
    <name evidence="7" type="ORF">SAMN04489864_11247</name>
</gene>
<keyword evidence="3" id="KW-1015">Disulfide bond</keyword>
<evidence type="ECO:0000256" key="4">
    <source>
        <dbReference type="ARBA" id="ARBA00023284"/>
    </source>
</evidence>
<sequence>MNMKNIKAAFLTIGLALLQLTSLAAGGKDCTVSGKIKGIDKESKIVVLRRVGEHHLDTIAQSSIKATGDFSFVIPANLCDELYDLRIDGVRGALSFIAEKGKVEIAADKNKMYYAVLGGTPTNVQWYNYQKASLAITMKGNDLRMSGASAKLTQEEKVAFFKNLDKERKNYIDSLIKNYPNSVLSLYLAKEPLPMLKHTEIDSLLAMFKPYFAKHRYYIEMKTRADILRRIAPGAIAPDFMVMQPDGKAKITLSAFRGKYVMLDFWASWCIPCRAENVHTKELYEKYSPLGLQVISFSLDSDQAAWNEAIKKDGLIWNNASDLVGGVNSPVAKKYGINGIPAIWIIDPVGKVIAEGIRGEKLADLLESIFVKTKTK</sequence>
<dbReference type="SUPFAM" id="SSF52833">
    <property type="entry name" value="Thioredoxin-like"/>
    <property type="match status" value="1"/>
</dbReference>
<comment type="subcellular location">
    <subcellularLocation>
        <location evidence="1">Cell envelope</location>
    </subcellularLocation>
</comment>
<dbReference type="CDD" id="cd02966">
    <property type="entry name" value="TlpA_like_family"/>
    <property type="match status" value="1"/>
</dbReference>
<dbReference type="GO" id="GO:0030313">
    <property type="term" value="C:cell envelope"/>
    <property type="evidence" value="ECO:0007669"/>
    <property type="project" value="UniProtKB-SubCell"/>
</dbReference>
<name>A0A1I2ZZI2_9SPHI</name>
<dbReference type="EMBL" id="FOPP01000012">
    <property type="protein sequence ID" value="SFH43194.1"/>
    <property type="molecule type" value="Genomic_DNA"/>
</dbReference>
<feature type="chain" id="PRO_5011543747" evidence="5">
    <location>
        <begin position="25"/>
        <end position="376"/>
    </location>
</feature>
<dbReference type="RefSeq" id="WP_090997218.1">
    <property type="nucleotide sequence ID" value="NZ_FOPP01000012.1"/>
</dbReference>
<reference evidence="7 8" key="1">
    <citation type="submission" date="2016-10" db="EMBL/GenBank/DDBJ databases">
        <authorList>
            <person name="de Groot N.N."/>
        </authorList>
    </citation>
    <scope>NUCLEOTIDE SEQUENCE [LARGE SCALE GENOMIC DNA]</scope>
    <source>
        <strain evidence="7 8">DSM 18684</strain>
    </source>
</reference>
<dbReference type="InterPro" id="IPR036249">
    <property type="entry name" value="Thioredoxin-like_sf"/>
</dbReference>
<dbReference type="Pfam" id="PF14289">
    <property type="entry name" value="DUF4369"/>
    <property type="match status" value="1"/>
</dbReference>
<dbReference type="STRING" id="414048.SAMN04489864_11247"/>
<accession>A0A1I2ZZI2</accession>